<comment type="caution">
    <text evidence="1">The sequence shown here is derived from an EMBL/GenBank/DDBJ whole genome shotgun (WGS) entry which is preliminary data.</text>
</comment>
<gene>
    <name evidence="1" type="ORF">NSU_1468</name>
</gene>
<evidence type="ECO:0000313" key="2">
    <source>
        <dbReference type="Proteomes" id="UP000004030"/>
    </source>
</evidence>
<organism evidence="1 2">
    <name type="scientific">Novosphingobium pentaromativorans US6-1</name>
    <dbReference type="NCBI Taxonomy" id="1088721"/>
    <lineage>
        <taxon>Bacteria</taxon>
        <taxon>Pseudomonadati</taxon>
        <taxon>Pseudomonadota</taxon>
        <taxon>Alphaproteobacteria</taxon>
        <taxon>Sphingomonadales</taxon>
        <taxon>Sphingomonadaceae</taxon>
        <taxon>Novosphingobium</taxon>
    </lineage>
</organism>
<accession>G6EAS0</accession>
<proteinExistence type="predicted"/>
<protein>
    <submittedName>
        <fullName evidence="1">Uncharacterized protein</fullName>
    </submittedName>
</protein>
<evidence type="ECO:0000313" key="1">
    <source>
        <dbReference type="EMBL" id="EHJ61707.1"/>
    </source>
</evidence>
<dbReference type="Proteomes" id="UP000004030">
    <property type="component" value="Unassembled WGS sequence"/>
</dbReference>
<dbReference type="EMBL" id="AGFM01000017">
    <property type="protein sequence ID" value="EHJ61707.1"/>
    <property type="molecule type" value="Genomic_DNA"/>
</dbReference>
<dbReference type="AlphaFoldDB" id="G6EAS0"/>
<reference evidence="1 2" key="1">
    <citation type="journal article" date="2012" name="J. Bacteriol.">
        <title>Genome sequence of benzo(a)pyrene-degrading bacterium Novosphingobium pentaromativorans US6-1.</title>
        <authorList>
            <person name="Luo Y.R."/>
            <person name="Kang S.G."/>
            <person name="Kim S.J."/>
            <person name="Kim M.R."/>
            <person name="Li N."/>
            <person name="Lee J.H."/>
            <person name="Kwon K.K."/>
        </authorList>
    </citation>
    <scope>NUCLEOTIDE SEQUENCE [LARGE SCALE GENOMIC DNA]</scope>
    <source>
        <strain evidence="1 2">US6-1</strain>
    </source>
</reference>
<name>G6EAS0_9SPHN</name>
<keyword evidence="2" id="KW-1185">Reference proteome</keyword>
<sequence>MDPGRLTEKCMAGKVAKASVDLNGAAANVASDPGEPTT</sequence>